<accession>A0A4Y7SCP9</accession>
<dbReference type="InterPro" id="IPR002893">
    <property type="entry name" value="Znf_MYND"/>
</dbReference>
<dbReference type="PROSITE" id="PS50865">
    <property type="entry name" value="ZF_MYND_2"/>
    <property type="match status" value="1"/>
</dbReference>
<dbReference type="SUPFAM" id="SSF144232">
    <property type="entry name" value="HIT/MYND zinc finger-like"/>
    <property type="match status" value="1"/>
</dbReference>
<dbReference type="GO" id="GO:0008270">
    <property type="term" value="F:zinc ion binding"/>
    <property type="evidence" value="ECO:0007669"/>
    <property type="project" value="UniProtKB-KW"/>
</dbReference>
<dbReference type="STRING" id="71717.A0A4Y7SCP9"/>
<name>A0A4Y7SCP9_COPMI</name>
<evidence type="ECO:0000313" key="7">
    <source>
        <dbReference type="Proteomes" id="UP000298030"/>
    </source>
</evidence>
<reference evidence="6 7" key="1">
    <citation type="journal article" date="2019" name="Nat. Ecol. Evol.">
        <title>Megaphylogeny resolves global patterns of mushroom evolution.</title>
        <authorList>
            <person name="Varga T."/>
            <person name="Krizsan K."/>
            <person name="Foldi C."/>
            <person name="Dima B."/>
            <person name="Sanchez-Garcia M."/>
            <person name="Sanchez-Ramirez S."/>
            <person name="Szollosi G.J."/>
            <person name="Szarkandi J.G."/>
            <person name="Papp V."/>
            <person name="Albert L."/>
            <person name="Andreopoulos W."/>
            <person name="Angelini C."/>
            <person name="Antonin V."/>
            <person name="Barry K.W."/>
            <person name="Bougher N.L."/>
            <person name="Buchanan P."/>
            <person name="Buyck B."/>
            <person name="Bense V."/>
            <person name="Catcheside P."/>
            <person name="Chovatia M."/>
            <person name="Cooper J."/>
            <person name="Damon W."/>
            <person name="Desjardin D."/>
            <person name="Finy P."/>
            <person name="Geml J."/>
            <person name="Haridas S."/>
            <person name="Hughes K."/>
            <person name="Justo A."/>
            <person name="Karasinski D."/>
            <person name="Kautmanova I."/>
            <person name="Kiss B."/>
            <person name="Kocsube S."/>
            <person name="Kotiranta H."/>
            <person name="LaButti K.M."/>
            <person name="Lechner B.E."/>
            <person name="Liimatainen K."/>
            <person name="Lipzen A."/>
            <person name="Lukacs Z."/>
            <person name="Mihaltcheva S."/>
            <person name="Morgado L.N."/>
            <person name="Niskanen T."/>
            <person name="Noordeloos M.E."/>
            <person name="Ohm R.A."/>
            <person name="Ortiz-Santana B."/>
            <person name="Ovrebo C."/>
            <person name="Racz N."/>
            <person name="Riley R."/>
            <person name="Savchenko A."/>
            <person name="Shiryaev A."/>
            <person name="Soop K."/>
            <person name="Spirin V."/>
            <person name="Szebenyi C."/>
            <person name="Tomsovsky M."/>
            <person name="Tulloss R.E."/>
            <person name="Uehling J."/>
            <person name="Grigoriev I.V."/>
            <person name="Vagvolgyi C."/>
            <person name="Papp T."/>
            <person name="Martin F.M."/>
            <person name="Miettinen O."/>
            <person name="Hibbett D.S."/>
            <person name="Nagy L.G."/>
        </authorList>
    </citation>
    <scope>NUCLEOTIDE SEQUENCE [LARGE SCALE GENOMIC DNA]</scope>
    <source>
        <strain evidence="6 7">FP101781</strain>
    </source>
</reference>
<evidence type="ECO:0000256" key="3">
    <source>
        <dbReference type="ARBA" id="ARBA00022833"/>
    </source>
</evidence>
<sequence>MADSKMEMRELDISYVERLVNQVFALEPYWAEGAEKARQCQDEQGMSSSAPQIPEHSPWYNWYTRVATGASAVRTTVADGRIPYGRLIAWNPKKPWEPENLLFRSLDTCRLLPLDCAVFRIQMYATTCAWHWLEERGKKNEIANKKTDHLDFESWQEMTLMMMMHDILVARCFHDYGGGDIPIIMVYWDEAQTDAVCNYWVELSKGKLEKYKILGFYMQRSNANPALDEVDRVFRALIHDPKVDYIPPFTILFSITKNYKARFIFTRPENVPPESLLHDFPRCCNAPTCVEKDCGTVDWDKSVSLAENSRLVRAPIFPKRVKCNLWPCQNEEPRTRNGVTKTTSKFLKCSKCRDVLYCSSQCQRRDWNHHKRICQQPGVAF</sequence>
<dbReference type="AlphaFoldDB" id="A0A4Y7SCP9"/>
<keyword evidence="1" id="KW-0479">Metal-binding</keyword>
<keyword evidence="7" id="KW-1185">Reference proteome</keyword>
<keyword evidence="3" id="KW-0862">Zinc</keyword>
<dbReference type="EMBL" id="QPFP01000190">
    <property type="protein sequence ID" value="TEB19453.1"/>
    <property type="molecule type" value="Genomic_DNA"/>
</dbReference>
<comment type="caution">
    <text evidence="6">The sequence shown here is derived from an EMBL/GenBank/DDBJ whole genome shotgun (WGS) entry which is preliminary data.</text>
</comment>
<dbReference type="Proteomes" id="UP000298030">
    <property type="component" value="Unassembled WGS sequence"/>
</dbReference>
<protein>
    <recommendedName>
        <fullName evidence="5">MYND-type domain-containing protein</fullName>
    </recommendedName>
</protein>
<gene>
    <name evidence="6" type="ORF">FA13DRAFT_1744337</name>
</gene>
<evidence type="ECO:0000256" key="2">
    <source>
        <dbReference type="ARBA" id="ARBA00022771"/>
    </source>
</evidence>
<dbReference type="OrthoDB" id="432970at2759"/>
<evidence type="ECO:0000259" key="5">
    <source>
        <dbReference type="PROSITE" id="PS50865"/>
    </source>
</evidence>
<dbReference type="Gene3D" id="6.10.140.2220">
    <property type="match status" value="1"/>
</dbReference>
<proteinExistence type="predicted"/>
<dbReference type="Pfam" id="PF01753">
    <property type="entry name" value="zf-MYND"/>
    <property type="match status" value="1"/>
</dbReference>
<evidence type="ECO:0000256" key="4">
    <source>
        <dbReference type="PROSITE-ProRule" id="PRU00134"/>
    </source>
</evidence>
<feature type="domain" description="MYND-type" evidence="5">
    <location>
        <begin position="325"/>
        <end position="374"/>
    </location>
</feature>
<evidence type="ECO:0000313" key="6">
    <source>
        <dbReference type="EMBL" id="TEB19453.1"/>
    </source>
</evidence>
<keyword evidence="2 4" id="KW-0863">Zinc-finger</keyword>
<evidence type="ECO:0000256" key="1">
    <source>
        <dbReference type="ARBA" id="ARBA00022723"/>
    </source>
</evidence>
<organism evidence="6 7">
    <name type="scientific">Coprinellus micaceus</name>
    <name type="common">Glistening ink-cap mushroom</name>
    <name type="synonym">Coprinus micaceus</name>
    <dbReference type="NCBI Taxonomy" id="71717"/>
    <lineage>
        <taxon>Eukaryota</taxon>
        <taxon>Fungi</taxon>
        <taxon>Dikarya</taxon>
        <taxon>Basidiomycota</taxon>
        <taxon>Agaricomycotina</taxon>
        <taxon>Agaricomycetes</taxon>
        <taxon>Agaricomycetidae</taxon>
        <taxon>Agaricales</taxon>
        <taxon>Agaricineae</taxon>
        <taxon>Psathyrellaceae</taxon>
        <taxon>Coprinellus</taxon>
    </lineage>
</organism>